<keyword evidence="3" id="KW-0274">FAD</keyword>
<dbReference type="Gene3D" id="3.30.390.30">
    <property type="match status" value="1"/>
</dbReference>
<gene>
    <name evidence="7" type="ORF">V6R90_12890</name>
</gene>
<dbReference type="SUPFAM" id="SSF55424">
    <property type="entry name" value="FAD/NAD-linked reductases, dimerisation (C-terminal) domain"/>
    <property type="match status" value="1"/>
</dbReference>
<dbReference type="SUPFAM" id="SSF51905">
    <property type="entry name" value="FAD/NAD(P)-binding domain"/>
    <property type="match status" value="1"/>
</dbReference>
<dbReference type="Proteomes" id="UP001482520">
    <property type="component" value="Unassembled WGS sequence"/>
</dbReference>
<dbReference type="PRINTS" id="PR00368">
    <property type="entry name" value="FADPNR"/>
</dbReference>
<comment type="cofactor">
    <cofactor evidence="1">
        <name>FAD</name>
        <dbReference type="ChEBI" id="CHEBI:57692"/>
    </cofactor>
</comment>
<dbReference type="InterPro" id="IPR023753">
    <property type="entry name" value="FAD/NAD-binding_dom"/>
</dbReference>
<dbReference type="Pfam" id="PF07992">
    <property type="entry name" value="Pyr_redox_2"/>
    <property type="match status" value="1"/>
</dbReference>
<dbReference type="PANTHER" id="PTHR43557:SF2">
    <property type="entry name" value="RIESKE DOMAIN-CONTAINING PROTEIN-RELATED"/>
    <property type="match status" value="1"/>
</dbReference>
<name>A0ABV1P073_9ACTN</name>
<dbReference type="RefSeq" id="WP_349804915.1">
    <property type="nucleotide sequence ID" value="NZ_JBEGDP010000014.1"/>
</dbReference>
<dbReference type="InterPro" id="IPR016156">
    <property type="entry name" value="FAD/NAD-linked_Rdtase_dimer_sf"/>
</dbReference>
<evidence type="ECO:0000313" key="7">
    <source>
        <dbReference type="EMBL" id="MEQ7848174.1"/>
    </source>
</evidence>
<evidence type="ECO:0000259" key="5">
    <source>
        <dbReference type="Pfam" id="PF07992"/>
    </source>
</evidence>
<feature type="domain" description="FAD/NAD(P)-binding" evidence="5">
    <location>
        <begin position="20"/>
        <end position="320"/>
    </location>
</feature>
<keyword evidence="8" id="KW-1185">Reference proteome</keyword>
<dbReference type="InterPro" id="IPR028202">
    <property type="entry name" value="Reductase_C"/>
</dbReference>
<evidence type="ECO:0000313" key="8">
    <source>
        <dbReference type="Proteomes" id="UP001482520"/>
    </source>
</evidence>
<evidence type="ECO:0000256" key="2">
    <source>
        <dbReference type="ARBA" id="ARBA00022630"/>
    </source>
</evidence>
<comment type="caution">
    <text evidence="7">The sequence shown here is derived from an EMBL/GenBank/DDBJ whole genome shotgun (WGS) entry which is preliminary data.</text>
</comment>
<accession>A0ABV1P073</accession>
<dbReference type="Gene3D" id="3.50.50.60">
    <property type="entry name" value="FAD/NAD(P)-binding domain"/>
    <property type="match status" value="2"/>
</dbReference>
<dbReference type="InterPro" id="IPR050446">
    <property type="entry name" value="FAD-oxidoreductase/Apoptosis"/>
</dbReference>
<evidence type="ECO:0000256" key="4">
    <source>
        <dbReference type="ARBA" id="ARBA00023002"/>
    </source>
</evidence>
<dbReference type="EMBL" id="JBEGDP010000014">
    <property type="protein sequence ID" value="MEQ7848174.1"/>
    <property type="molecule type" value="Genomic_DNA"/>
</dbReference>
<evidence type="ECO:0000256" key="3">
    <source>
        <dbReference type="ARBA" id="ARBA00022827"/>
    </source>
</evidence>
<keyword evidence="2" id="KW-0285">Flavoprotein</keyword>
<dbReference type="PRINTS" id="PR00411">
    <property type="entry name" value="PNDRDTASEI"/>
</dbReference>
<proteinExistence type="predicted"/>
<keyword evidence="4" id="KW-0560">Oxidoreductase</keyword>
<dbReference type="Pfam" id="PF14759">
    <property type="entry name" value="Reductase_C"/>
    <property type="match status" value="1"/>
</dbReference>
<evidence type="ECO:0000256" key="1">
    <source>
        <dbReference type="ARBA" id="ARBA00001974"/>
    </source>
</evidence>
<reference evidence="7 8" key="1">
    <citation type="submission" date="2024-02" db="EMBL/GenBank/DDBJ databases">
        <title>Full genome sequence of Nocardioides kribbensis.</title>
        <authorList>
            <person name="Poletto B.L."/>
            <person name="Silva G."/>
            <person name="Galante D."/>
            <person name="Campos K.R."/>
            <person name="Santos M.B.N."/>
            <person name="Sacchi C.T."/>
        </authorList>
    </citation>
    <scope>NUCLEOTIDE SEQUENCE [LARGE SCALE GENOMIC DNA]</scope>
    <source>
        <strain evidence="7 8">O4R</strain>
    </source>
</reference>
<dbReference type="InterPro" id="IPR036188">
    <property type="entry name" value="FAD/NAD-bd_sf"/>
</dbReference>
<evidence type="ECO:0000259" key="6">
    <source>
        <dbReference type="Pfam" id="PF14759"/>
    </source>
</evidence>
<organism evidence="7 8">
    <name type="scientific">Nocardioides kribbensis</name>
    <dbReference type="NCBI Taxonomy" id="305517"/>
    <lineage>
        <taxon>Bacteria</taxon>
        <taxon>Bacillati</taxon>
        <taxon>Actinomycetota</taxon>
        <taxon>Actinomycetes</taxon>
        <taxon>Propionibacteriales</taxon>
        <taxon>Nocardioidaceae</taxon>
        <taxon>Nocardioides</taxon>
    </lineage>
</organism>
<protein>
    <submittedName>
        <fullName evidence="7">FAD-dependent oxidoreductase</fullName>
    </submittedName>
</protein>
<dbReference type="PANTHER" id="PTHR43557">
    <property type="entry name" value="APOPTOSIS-INDUCING FACTOR 1"/>
    <property type="match status" value="1"/>
</dbReference>
<feature type="domain" description="Reductase C-terminal" evidence="6">
    <location>
        <begin position="341"/>
        <end position="414"/>
    </location>
</feature>
<sequence length="433" mass="44682">MTAPGPTPDRGAPPDPATGRLVVVGASLAGLRAVESARKAGFAGSITLVGAEEHLPYDRPPLSKAHLGAGSGSEPAAPHLREEAHLREELGVELLLGRPATALDTAARVVHVGGREVAYDAVVLATGSTARRLPGTDHLDGVHPLRTLDDARAVRRALEARARTVVVGAGFIGSEVASAARGRGLDVTVVEAQPTPLARAVGAELGAHVAAIHERHGTRLLTGVGVASVEGDGSGRVERVVLDDGTVRPADLVVVGIGVVPATGWLEGSGLRLDDGVVCDETLWAGAPGVWAAGDVVRWPNATMGETQRLENWTGAADQGAAAARNALDPAAAAAYATVPFFWSDWYDVRIQMIGSPVADEVLVVDGDPTAAGRWVALYRRGDRLIGALAVDAPAEIMKYRAQVMRGGSWDDALAHAAARRERAAGRAAGPAS</sequence>